<dbReference type="EMBL" id="CQQC01000119">
    <property type="protein sequence ID" value="CNU38021.1"/>
    <property type="molecule type" value="Genomic_DNA"/>
</dbReference>
<evidence type="ECO:0000313" key="2">
    <source>
        <dbReference type="Proteomes" id="UP000039217"/>
    </source>
</evidence>
<reference evidence="1 2" key="1">
    <citation type="submission" date="2015-03" db="EMBL/GenBank/DDBJ databases">
        <authorList>
            <consortium name="Pathogen Informatics"/>
        </authorList>
    </citation>
    <scope>NUCLEOTIDE SEQUENCE [LARGE SCALE GENOMIC DNA]</scope>
    <source>
        <strain evidence="1 2">D00501624</strain>
    </source>
</reference>
<dbReference type="Proteomes" id="UP000039217">
    <property type="component" value="Unassembled WGS sequence"/>
</dbReference>
<proteinExistence type="predicted"/>
<dbReference type="AlphaFoldDB" id="A0A655CZN7"/>
<name>A0A655CZN7_MYCTX</name>
<gene>
    <name evidence="1" type="ORF">ERS007661_00573</name>
</gene>
<accession>A0A655CZN7</accession>
<protein>
    <submittedName>
        <fullName evidence="1">Uncharacterized protein</fullName>
    </submittedName>
</protein>
<sequence length="107" mass="12355">MHVKFASNVGKRWEKPGIAKQLAAHQGRDATASLVALHQHVALCNTHFQRMAVGLRQRLVEHGTREVHPVVRAPECDVVHRHKLEQRAQQFRVNRQFGRYLIRILRG</sequence>
<organism evidence="1 2">
    <name type="scientific">Mycobacterium tuberculosis</name>
    <dbReference type="NCBI Taxonomy" id="1773"/>
    <lineage>
        <taxon>Bacteria</taxon>
        <taxon>Bacillati</taxon>
        <taxon>Actinomycetota</taxon>
        <taxon>Actinomycetes</taxon>
        <taxon>Mycobacteriales</taxon>
        <taxon>Mycobacteriaceae</taxon>
        <taxon>Mycobacterium</taxon>
        <taxon>Mycobacterium tuberculosis complex</taxon>
    </lineage>
</organism>
<evidence type="ECO:0000313" key="1">
    <source>
        <dbReference type="EMBL" id="CNU38021.1"/>
    </source>
</evidence>